<comment type="subcellular location">
    <subcellularLocation>
        <location evidence="1">Nucleus</location>
    </subcellularLocation>
</comment>
<keyword evidence="5" id="KW-0804">Transcription</keyword>
<sequence>MPKFSKKRSASMVEDDDVGEPEIAQKPSKKARSSSSGAGAQGKDDDGNPFWELSSKRRVGVSQFKALSFVNIREYYEKDGKTLPGKKGISLSVEQYLALLKVVPAINAALRDLGHTVDEPEETTSTALVPASKPKKDKSKSSKANIEATSDEDDED</sequence>
<comment type="caution">
    <text evidence="9">The sequence shown here is derived from an EMBL/GenBank/DDBJ whole genome shotgun (WGS) entry which is preliminary data.</text>
</comment>
<evidence type="ECO:0000259" key="8">
    <source>
        <dbReference type="Pfam" id="PF02229"/>
    </source>
</evidence>
<evidence type="ECO:0000256" key="2">
    <source>
        <dbReference type="ARBA" id="ARBA00009001"/>
    </source>
</evidence>
<evidence type="ECO:0000256" key="4">
    <source>
        <dbReference type="ARBA" id="ARBA00023125"/>
    </source>
</evidence>
<dbReference type="EMBL" id="JAZAVJ010000130">
    <property type="protein sequence ID" value="KAK7413423.1"/>
    <property type="molecule type" value="Genomic_DNA"/>
</dbReference>
<evidence type="ECO:0000256" key="1">
    <source>
        <dbReference type="ARBA" id="ARBA00004123"/>
    </source>
</evidence>
<dbReference type="Gene3D" id="2.30.31.10">
    <property type="entry name" value="Transcriptional Coactivator Pc4, Chain A"/>
    <property type="match status" value="1"/>
</dbReference>
<gene>
    <name evidence="9" type="ORF">QQX98_007725</name>
</gene>
<evidence type="ECO:0000256" key="6">
    <source>
        <dbReference type="ARBA" id="ARBA00023242"/>
    </source>
</evidence>
<dbReference type="InterPro" id="IPR009044">
    <property type="entry name" value="ssDNA-bd_transcriptional_reg"/>
</dbReference>
<proteinExistence type="inferred from homology"/>
<dbReference type="InterPro" id="IPR003173">
    <property type="entry name" value="PC4_C"/>
</dbReference>
<keyword evidence="6" id="KW-0539">Nucleus</keyword>
<comment type="similarity">
    <text evidence="2">Belongs to the transcriptional coactivator PC4 family.</text>
</comment>
<dbReference type="SUPFAM" id="SSF54447">
    <property type="entry name" value="ssDNA-binding transcriptional regulator domain"/>
    <property type="match status" value="1"/>
</dbReference>
<dbReference type="Proteomes" id="UP001498476">
    <property type="component" value="Unassembled WGS sequence"/>
</dbReference>
<evidence type="ECO:0000256" key="3">
    <source>
        <dbReference type="ARBA" id="ARBA00023015"/>
    </source>
</evidence>
<keyword evidence="10" id="KW-1185">Reference proteome</keyword>
<dbReference type="Pfam" id="PF02229">
    <property type="entry name" value="PC4"/>
    <property type="match status" value="1"/>
</dbReference>
<evidence type="ECO:0000256" key="5">
    <source>
        <dbReference type="ARBA" id="ARBA00023163"/>
    </source>
</evidence>
<accession>A0ABR1GX90</accession>
<feature type="region of interest" description="Disordered" evidence="7">
    <location>
        <begin position="115"/>
        <end position="156"/>
    </location>
</feature>
<dbReference type="InterPro" id="IPR045125">
    <property type="entry name" value="Sub1/Tcp4-like"/>
</dbReference>
<protein>
    <recommendedName>
        <fullName evidence="8">Transcriptional coactivator p15 (PC4) C-terminal domain-containing protein</fullName>
    </recommendedName>
</protein>
<evidence type="ECO:0000313" key="9">
    <source>
        <dbReference type="EMBL" id="KAK7413423.1"/>
    </source>
</evidence>
<dbReference type="PANTHER" id="PTHR13215">
    <property type="entry name" value="RNA POLYMERASE II TRANSCRIPTIONAL COACTIVATOR"/>
    <property type="match status" value="1"/>
</dbReference>
<name>A0ABR1GX90_9HYPO</name>
<keyword evidence="4" id="KW-0238">DNA-binding</keyword>
<evidence type="ECO:0000313" key="10">
    <source>
        <dbReference type="Proteomes" id="UP001498476"/>
    </source>
</evidence>
<evidence type="ECO:0000256" key="7">
    <source>
        <dbReference type="SAM" id="MobiDB-lite"/>
    </source>
</evidence>
<reference evidence="9 10" key="1">
    <citation type="journal article" date="2025" name="Microbiol. Resour. Announc.">
        <title>Draft genome sequences for Neonectria magnoliae and Neonectria punicea, canker pathogens of Liriodendron tulipifera and Acer saccharum in West Virginia.</title>
        <authorList>
            <person name="Petronek H.M."/>
            <person name="Kasson M.T."/>
            <person name="Metheny A.M."/>
            <person name="Stauder C.M."/>
            <person name="Lovett B."/>
            <person name="Lynch S.C."/>
            <person name="Garnas J.R."/>
            <person name="Kasson L.R."/>
            <person name="Stajich J.E."/>
        </authorList>
    </citation>
    <scope>NUCLEOTIDE SEQUENCE [LARGE SCALE GENOMIC DNA]</scope>
    <source>
        <strain evidence="9 10">NRRL 64653</strain>
    </source>
</reference>
<keyword evidence="3" id="KW-0805">Transcription regulation</keyword>
<organism evidence="9 10">
    <name type="scientific">Neonectria punicea</name>
    <dbReference type="NCBI Taxonomy" id="979145"/>
    <lineage>
        <taxon>Eukaryota</taxon>
        <taxon>Fungi</taxon>
        <taxon>Dikarya</taxon>
        <taxon>Ascomycota</taxon>
        <taxon>Pezizomycotina</taxon>
        <taxon>Sordariomycetes</taxon>
        <taxon>Hypocreomycetidae</taxon>
        <taxon>Hypocreales</taxon>
        <taxon>Nectriaceae</taxon>
        <taxon>Neonectria</taxon>
    </lineage>
</organism>
<feature type="region of interest" description="Disordered" evidence="7">
    <location>
        <begin position="1"/>
        <end position="52"/>
    </location>
</feature>
<feature type="domain" description="Transcriptional coactivator p15 (PC4) C-terminal" evidence="8">
    <location>
        <begin position="51"/>
        <end position="101"/>
    </location>
</feature>